<dbReference type="GO" id="GO:0005654">
    <property type="term" value="C:nucleoplasm"/>
    <property type="evidence" value="ECO:0007669"/>
    <property type="project" value="TreeGrafter"/>
</dbReference>
<reference evidence="6" key="2">
    <citation type="submission" date="2025-09" db="UniProtKB">
        <authorList>
            <consortium name="Ensembl"/>
        </authorList>
    </citation>
    <scope>IDENTIFICATION</scope>
</reference>
<feature type="region of interest" description="Disordered" evidence="2">
    <location>
        <begin position="927"/>
        <end position="976"/>
    </location>
</feature>
<feature type="region of interest" description="Disordered" evidence="2">
    <location>
        <begin position="742"/>
        <end position="766"/>
    </location>
</feature>
<feature type="compositionally biased region" description="Basic and acidic residues" evidence="2">
    <location>
        <begin position="652"/>
        <end position="664"/>
    </location>
</feature>
<feature type="domain" description="TASOR pseudo-PARP" evidence="3">
    <location>
        <begin position="87"/>
        <end position="161"/>
    </location>
</feature>
<dbReference type="Proteomes" id="UP000694428">
    <property type="component" value="Unplaced"/>
</dbReference>
<dbReference type="PANTHER" id="PTHR16207:SF10">
    <property type="entry name" value="PROTEIN TASOR 2"/>
    <property type="match status" value="1"/>
</dbReference>
<reference evidence="6" key="1">
    <citation type="submission" date="2025-08" db="UniProtKB">
        <authorList>
            <consortium name="Ensembl"/>
        </authorList>
    </citation>
    <scope>IDENTIFICATION</scope>
</reference>
<proteinExistence type="inferred from homology"/>
<feature type="compositionally biased region" description="Basic residues" evidence="2">
    <location>
        <begin position="1277"/>
        <end position="1289"/>
    </location>
</feature>
<feature type="region of interest" description="Disordered" evidence="2">
    <location>
        <begin position="782"/>
        <end position="802"/>
    </location>
</feature>
<evidence type="ECO:0000256" key="2">
    <source>
        <dbReference type="SAM" id="MobiDB-lite"/>
    </source>
</evidence>
<feature type="domain" description="TASOR PIN" evidence="5">
    <location>
        <begin position="1509"/>
        <end position="1646"/>
    </location>
</feature>
<feature type="compositionally biased region" description="Polar residues" evidence="2">
    <location>
        <begin position="936"/>
        <end position="949"/>
    </location>
</feature>
<feature type="region of interest" description="Disordered" evidence="2">
    <location>
        <begin position="991"/>
        <end position="1042"/>
    </location>
</feature>
<feature type="region of interest" description="Disordered" evidence="2">
    <location>
        <begin position="632"/>
        <end position="723"/>
    </location>
</feature>
<dbReference type="Ensembl" id="ENSPSTT00000021470.1">
    <property type="protein sequence ID" value="ENSPSTP00000020468.1"/>
    <property type="gene ID" value="ENSPSTG00000014845.1"/>
</dbReference>
<dbReference type="Pfam" id="PF23314">
    <property type="entry name" value="TASOR_alpha-beta"/>
    <property type="match status" value="1"/>
</dbReference>
<evidence type="ECO:0000313" key="7">
    <source>
        <dbReference type="Proteomes" id="UP000694428"/>
    </source>
</evidence>
<dbReference type="Pfam" id="PF24630">
    <property type="entry name" value="PIN_TASOR"/>
    <property type="match status" value="1"/>
</dbReference>
<feature type="compositionally biased region" description="Low complexity" evidence="2">
    <location>
        <begin position="1007"/>
        <end position="1032"/>
    </location>
</feature>
<accession>A0A8C9FT66</accession>
<feature type="domain" description="TASOR alpha/beta" evidence="4">
    <location>
        <begin position="1410"/>
        <end position="1505"/>
    </location>
</feature>
<feature type="region of interest" description="Disordered" evidence="2">
    <location>
        <begin position="1236"/>
        <end position="1261"/>
    </location>
</feature>
<feature type="compositionally biased region" description="Polar residues" evidence="2">
    <location>
        <begin position="532"/>
        <end position="547"/>
    </location>
</feature>
<feature type="region of interest" description="Disordered" evidence="2">
    <location>
        <begin position="454"/>
        <end position="481"/>
    </location>
</feature>
<comment type="similarity">
    <text evidence="1">Belongs to the TASOR family.</text>
</comment>
<protein>
    <recommendedName>
        <fullName evidence="8">DUF3715 domain-containing protein</fullName>
    </recommendedName>
</protein>
<dbReference type="InterPro" id="IPR022188">
    <property type="entry name" value="TASOR_DUF3715"/>
</dbReference>
<evidence type="ECO:0000259" key="3">
    <source>
        <dbReference type="Pfam" id="PF12509"/>
    </source>
</evidence>
<evidence type="ECO:0000256" key="1">
    <source>
        <dbReference type="ARBA" id="ARBA00008058"/>
    </source>
</evidence>
<dbReference type="InterPro" id="IPR046432">
    <property type="entry name" value="TASOR"/>
</dbReference>
<feature type="region of interest" description="Disordered" evidence="2">
    <location>
        <begin position="530"/>
        <end position="571"/>
    </location>
</feature>
<dbReference type="GO" id="GO:0045814">
    <property type="term" value="P:negative regulation of gene expression, epigenetic"/>
    <property type="evidence" value="ECO:0007669"/>
    <property type="project" value="InterPro"/>
</dbReference>
<evidence type="ECO:0000259" key="4">
    <source>
        <dbReference type="Pfam" id="PF23314"/>
    </source>
</evidence>
<dbReference type="InterPro" id="IPR056243">
    <property type="entry name" value="TASOR_ab_dom"/>
</dbReference>
<organism evidence="6 7">
    <name type="scientific">Pavo cristatus</name>
    <name type="common">Indian peafowl</name>
    <name type="synonym">Blue peafowl</name>
    <dbReference type="NCBI Taxonomy" id="9049"/>
    <lineage>
        <taxon>Eukaryota</taxon>
        <taxon>Metazoa</taxon>
        <taxon>Chordata</taxon>
        <taxon>Craniata</taxon>
        <taxon>Vertebrata</taxon>
        <taxon>Euteleostomi</taxon>
        <taxon>Archelosauria</taxon>
        <taxon>Archosauria</taxon>
        <taxon>Dinosauria</taxon>
        <taxon>Saurischia</taxon>
        <taxon>Theropoda</taxon>
        <taxon>Coelurosauria</taxon>
        <taxon>Aves</taxon>
        <taxon>Neognathae</taxon>
        <taxon>Galloanserae</taxon>
        <taxon>Galliformes</taxon>
        <taxon>Phasianidae</taxon>
        <taxon>Phasianinae</taxon>
        <taxon>Pavo</taxon>
    </lineage>
</organism>
<dbReference type="PANTHER" id="PTHR16207">
    <property type="entry name" value="SET DOMAIN-CONTAINING PROTEIN"/>
    <property type="match status" value="1"/>
</dbReference>
<evidence type="ECO:0000313" key="6">
    <source>
        <dbReference type="Ensembl" id="ENSPSTP00000020468.1"/>
    </source>
</evidence>
<evidence type="ECO:0008006" key="8">
    <source>
        <dbReference type="Google" id="ProtNLM"/>
    </source>
</evidence>
<feature type="region of interest" description="Disordered" evidence="2">
    <location>
        <begin position="1274"/>
        <end position="1293"/>
    </location>
</feature>
<sequence>MILEVFSKRNDPVILSPGLYPEFKESSSLLQTAVSVLQNSYLDSTSQDGFWYSQAILVENDVFLSEVRLLGEQDLVAVSFTFESRQQKRLFLLLKAKEVCQTGLRVNSSSISMLGDPAKGVYISKYADCLHPRPWYHGKSGFIVICKLIKYYVYEVSDGSTAERPRQICPYIVIACQYREPKEMPILTFSLLPLGLYCPWRGQLSIQGQLLCNIALRTPYSSTIPAQLPHNLDINHVMGLSDLKKKLPEAAFGKRNYIENEVCFQGVYFSLYEVEISSKDQHKMDQLLENLRKRDLVSIVKRLGKKVSVPYIYTSKPLVPDEVILLRCLCTIRLPRKATNSSWGDMLGTNVCIKQHFQEYAKLEENTQQASSQNTEAPCSSCLSPAKDEGIKSCRGHSEQSFSQLQHYLSNPSSYTLEMSAALGCLAGAAQSLCCNSETAHKVDFSLAAPAEPVPPDVKGGNPKAAAGLGQSKGKRKATKKKVNITFSFPKKTGLAANSNEPMLKLAHLQFPHRRKRGAEVLSAEFVHKTQSEPVQKRISTPSSSGSETKRPKMLKNPDVKKAPVTESTAKPVKSKVIKSVASSSITGHAFDMKGSDYESHALNLLADLALGSCIPPFIPMDGGMISLSCISSTDSTKEQQSHRKPKSSRSASDHEYHRVDKLAKAAVSSSKAPPNQKLPPAGKTELKDSTPIPGEKSLGINSKNSQQTCVLPPRETTQEAAEVNKHSFISSEHSYASLMPEHSKKHRGVPYPGSAPSRNGTRSSRAAPLVGKVLPFRHQNSTCPQSPFEATRARHRSSLQPPRLKEDFAKSHTVSHCGESMKVTCQWEEEYLFHLDSRYTNDALEKTVIRALHGPWDSDLPDDVEEMKLILHMWVALFYSKPSKLLSSTRKVVEHSNPKKYVSLNSTGDFFELSEDSDDCFELEMCPADSRSDPDQTPSSSLDPSTHCQGCFHPEESPADSQTDADGTPGVVDTQKNVWTGRSTWDALPTPFSHPGVATAPGLGTPGVVDSTVSSSSGEEEPSSTSSESPSLTEHADESNLAGKYRTEECVRDVSTVTAVRAWGVVWEDPSYRSSSSDSDWEKHLGRTAHPLLTPRGCYCSRSVGATRTDCDSSSSMSSGCSEGCSEEWGSLSTEEGCWWPTSRWNASSRHMPPYVNITDSQGISRDYLNFTVTTKCPGKMGSSQGQAHLLESLMGTWRDFEELTQHTLDMEHLRFRYKLKQILRSGTPPLSTSIFPRDCSPQASSVRGAPAPHSLRSRSPLQVTILPSDTWPHGLRSHQQRSRHRGSSHCTPSWDTCWWQRSRASSPNQCCAAPFHLSKLKYENKLKDPRGDISVILDEYAEFNRVMLSRVDTGGESRGKGLAHGEAIRTQRCASLPRRTAAFEDVITELCSSLQFRLRSVAEEACRQPGMFYLVETGEEPFFARVKTLLRKDGHVEIEPLSFCRTKHRDTNWLLVIIRNEDISSHIHKQVPCLLRLKHCPNVVFAGVDSPEDITDQTYQELFHTGGFVVSDDEVLETVTLGQLKEVVKVLEKLNRSGRWKWFLHYKESKKLRENVRVDANAHRKNLILKSCQDLIEVLHYHACDSSSSPRSEYTKCLLNLQVQHVSARFAVYLTEKPSVSRDVFESKGILVADISTFLGMAQNVAAPFRRSCW</sequence>
<keyword evidence="7" id="KW-1185">Reference proteome</keyword>
<feature type="compositionally biased region" description="Basic and acidic residues" evidence="2">
    <location>
        <begin position="548"/>
        <end position="564"/>
    </location>
</feature>
<dbReference type="Pfam" id="PF12509">
    <property type="entry name" value="DUF3715"/>
    <property type="match status" value="1"/>
</dbReference>
<feature type="compositionally biased region" description="Polar residues" evidence="2">
    <location>
        <begin position="700"/>
        <end position="710"/>
    </location>
</feature>
<dbReference type="InterPro" id="IPR056242">
    <property type="entry name" value="PIN_TASOR"/>
</dbReference>
<name>A0A8C9FT66_PAVCR</name>
<evidence type="ECO:0000259" key="5">
    <source>
        <dbReference type="Pfam" id="PF24630"/>
    </source>
</evidence>